<reference evidence="1 2" key="1">
    <citation type="submission" date="2015-08" db="EMBL/GenBank/DDBJ databases">
        <title>Whole genome sequence of Flavobacterium akiainvivens IK-1T, from decaying Wikstroemia oahuensis, an endemic Hawaiian shrub.</title>
        <authorList>
            <person name="Wan X."/>
            <person name="Hou S."/>
            <person name="Saito J."/>
            <person name="Donachie S."/>
        </authorList>
    </citation>
    <scope>NUCLEOTIDE SEQUENCE [LARGE SCALE GENOMIC DNA]</scope>
    <source>
        <strain evidence="1 2">IK-1</strain>
    </source>
</reference>
<organism evidence="1 2">
    <name type="scientific">Flavobacterium akiainvivens</name>
    <dbReference type="NCBI Taxonomy" id="1202724"/>
    <lineage>
        <taxon>Bacteria</taxon>
        <taxon>Pseudomonadati</taxon>
        <taxon>Bacteroidota</taxon>
        <taxon>Flavobacteriia</taxon>
        <taxon>Flavobacteriales</taxon>
        <taxon>Flavobacteriaceae</taxon>
        <taxon>Flavobacterium</taxon>
    </lineage>
</organism>
<dbReference type="EMBL" id="LIYD01000005">
    <property type="protein sequence ID" value="KOS05421.1"/>
    <property type="molecule type" value="Genomic_DNA"/>
</dbReference>
<accession>A0A0M8MFW9</accession>
<dbReference type="PATRIC" id="fig|1202724.3.peg.990"/>
<name>A0A0M8MFW9_9FLAO</name>
<dbReference type="Proteomes" id="UP000037755">
    <property type="component" value="Unassembled WGS sequence"/>
</dbReference>
<comment type="caution">
    <text evidence="1">The sequence shown here is derived from an EMBL/GenBank/DDBJ whole genome shotgun (WGS) entry which is preliminary data.</text>
</comment>
<protein>
    <recommendedName>
        <fullName evidence="3">N-acetyltransferase domain-containing protein</fullName>
    </recommendedName>
</protein>
<proteinExistence type="predicted"/>
<dbReference type="RefSeq" id="WP_054406598.1">
    <property type="nucleotide sequence ID" value="NZ_FOYA01000029.1"/>
</dbReference>
<gene>
    <name evidence="1" type="ORF">AM493_04785</name>
</gene>
<dbReference type="AlphaFoldDB" id="A0A0M8MFW9"/>
<sequence>MQTVTHIKEASEIDVVIERVREEDFKKMTKARFFFNWKTEKENEVYKLTLAGTDEILGVMSLVNYPGEQRCQINLLSVSKENRGKNKIYAGIAGNLIAYACRESIKLYGADACVSLHPKTELKAHYIEQYGMMDAGMQVFVEGINLFRLLEKYKI</sequence>
<keyword evidence="2" id="KW-1185">Reference proteome</keyword>
<evidence type="ECO:0000313" key="2">
    <source>
        <dbReference type="Proteomes" id="UP000037755"/>
    </source>
</evidence>
<dbReference type="OrthoDB" id="956078at2"/>
<dbReference type="STRING" id="1202724.AM493_04785"/>
<evidence type="ECO:0000313" key="1">
    <source>
        <dbReference type="EMBL" id="KOS05421.1"/>
    </source>
</evidence>
<evidence type="ECO:0008006" key="3">
    <source>
        <dbReference type="Google" id="ProtNLM"/>
    </source>
</evidence>